<feature type="compositionally biased region" description="Low complexity" evidence="1">
    <location>
        <begin position="9"/>
        <end position="28"/>
    </location>
</feature>
<dbReference type="Proteomes" id="UP001168146">
    <property type="component" value="Unassembled WGS sequence"/>
</dbReference>
<feature type="region of interest" description="Disordered" evidence="1">
    <location>
        <begin position="415"/>
        <end position="478"/>
    </location>
</feature>
<dbReference type="EMBL" id="JASUXU010000013">
    <property type="protein sequence ID" value="KAK0323453.1"/>
    <property type="molecule type" value="Genomic_DNA"/>
</dbReference>
<gene>
    <name evidence="2" type="ORF">LTR82_005813</name>
</gene>
<reference evidence="2" key="1">
    <citation type="submission" date="2021-12" db="EMBL/GenBank/DDBJ databases">
        <title>Black yeast isolated from Biological Soil Crust.</title>
        <authorList>
            <person name="Kurbessoian T."/>
        </authorList>
    </citation>
    <scope>NUCLEOTIDE SEQUENCE</scope>
    <source>
        <strain evidence="2">CCFEE 5208</strain>
    </source>
</reference>
<feature type="region of interest" description="Disordered" evidence="1">
    <location>
        <begin position="1"/>
        <end position="30"/>
    </location>
</feature>
<evidence type="ECO:0000256" key="1">
    <source>
        <dbReference type="SAM" id="MobiDB-lite"/>
    </source>
</evidence>
<evidence type="ECO:0000313" key="3">
    <source>
        <dbReference type="Proteomes" id="UP001168146"/>
    </source>
</evidence>
<accession>A0AAN6FS16</accession>
<name>A0AAN6FS16_9PEZI</name>
<sequence>MAGTSSLHSSTQATNSTQTPTPSQSSPADFSHLDSMMVAARAKYAADPALTFKICADAIAKLSTSLPPTPTTLTFKERLDHAIGKSSDLIAEAQAQLAAPVSDFLPTELIPEEVAEQKEAEMWMRGYKLANEVNDRLLENSQKLFEDVMDTIDQMQADGIPIPEDYVLLSPPPTRQAESPPMPGTWFADREAEDTMRESLYDGRAIEGCTCSNSLASRMTRQRQPLPFETTGDFGGNRRPQLIAKRAAMRKRTTEMKQVVFGYEVSFVWQSSISGGSTQMNMASKDDNEDKPCTALPLPPDTFLMDIFMQDACSKARAGMRGLPANPSPALLREFVEAHDDREQRIDRCTEFACGLLREAQACLQRPRTAAAERPAVQRGSSLLERGLEAERAQHLSRDRCEGWTDELRSLHARDGLSPEPTAQLLGLWRTPGPGSEGADHAKPGLEDEPSSKSQVRTRRVSTVDGMSSTGDTKGGWQNIAGMEVMW</sequence>
<protein>
    <submittedName>
        <fullName evidence="2">Uncharacterized protein</fullName>
    </submittedName>
</protein>
<dbReference type="AlphaFoldDB" id="A0AAN6FS16"/>
<proteinExistence type="predicted"/>
<comment type="caution">
    <text evidence="2">The sequence shown here is derived from an EMBL/GenBank/DDBJ whole genome shotgun (WGS) entry which is preliminary data.</text>
</comment>
<organism evidence="2 3">
    <name type="scientific">Friedmanniomyces endolithicus</name>
    <dbReference type="NCBI Taxonomy" id="329885"/>
    <lineage>
        <taxon>Eukaryota</taxon>
        <taxon>Fungi</taxon>
        <taxon>Dikarya</taxon>
        <taxon>Ascomycota</taxon>
        <taxon>Pezizomycotina</taxon>
        <taxon>Dothideomycetes</taxon>
        <taxon>Dothideomycetidae</taxon>
        <taxon>Mycosphaerellales</taxon>
        <taxon>Teratosphaeriaceae</taxon>
        <taxon>Friedmanniomyces</taxon>
    </lineage>
</organism>
<evidence type="ECO:0000313" key="2">
    <source>
        <dbReference type="EMBL" id="KAK0323453.1"/>
    </source>
</evidence>